<evidence type="ECO:0000313" key="1">
    <source>
        <dbReference type="EMBL" id="CCA68006.1"/>
    </source>
</evidence>
<evidence type="ECO:0000313" key="2">
    <source>
        <dbReference type="Proteomes" id="UP000007148"/>
    </source>
</evidence>
<accession>G4T9L3</accession>
<dbReference type="AlphaFoldDB" id="G4T9L3"/>
<dbReference type="HOGENOM" id="CLU_437481_0_0_1"/>
<gene>
    <name evidence="1" type="ORF">PIIN_01873</name>
</gene>
<dbReference type="InParanoid" id="G4T9L3"/>
<name>G4T9L3_SERID</name>
<dbReference type="EMBL" id="CAFZ01000024">
    <property type="protein sequence ID" value="CCA68006.1"/>
    <property type="molecule type" value="Genomic_DNA"/>
</dbReference>
<dbReference type="OrthoDB" id="3139786at2759"/>
<reference evidence="1 2" key="1">
    <citation type="journal article" date="2011" name="PLoS Pathog.">
        <title>Endophytic Life Strategies Decoded by Genome and Transcriptome Analyses of the Mutualistic Root Symbiont Piriformospora indica.</title>
        <authorList>
            <person name="Zuccaro A."/>
            <person name="Lahrmann U."/>
            <person name="Guldener U."/>
            <person name="Langen G."/>
            <person name="Pfiffi S."/>
            <person name="Biedenkopf D."/>
            <person name="Wong P."/>
            <person name="Samans B."/>
            <person name="Grimm C."/>
            <person name="Basiewicz M."/>
            <person name="Murat C."/>
            <person name="Martin F."/>
            <person name="Kogel K.H."/>
        </authorList>
    </citation>
    <scope>NUCLEOTIDE SEQUENCE [LARGE SCALE GENOMIC DNA]</scope>
    <source>
        <strain evidence="1 2">DSM 11827</strain>
    </source>
</reference>
<dbReference type="Proteomes" id="UP000007148">
    <property type="component" value="Unassembled WGS sequence"/>
</dbReference>
<protein>
    <submittedName>
        <fullName evidence="1">Uncharacterized protein</fullName>
    </submittedName>
</protein>
<keyword evidence="2" id="KW-1185">Reference proteome</keyword>
<organism evidence="1 2">
    <name type="scientific">Serendipita indica (strain DSM 11827)</name>
    <name type="common">Root endophyte fungus</name>
    <name type="synonym">Piriformospora indica</name>
    <dbReference type="NCBI Taxonomy" id="1109443"/>
    <lineage>
        <taxon>Eukaryota</taxon>
        <taxon>Fungi</taxon>
        <taxon>Dikarya</taxon>
        <taxon>Basidiomycota</taxon>
        <taxon>Agaricomycotina</taxon>
        <taxon>Agaricomycetes</taxon>
        <taxon>Sebacinales</taxon>
        <taxon>Serendipitaceae</taxon>
        <taxon>Serendipita</taxon>
    </lineage>
</organism>
<dbReference type="eggNOG" id="ENOG502RAE4">
    <property type="taxonomic scope" value="Eukaryota"/>
</dbReference>
<proteinExistence type="predicted"/>
<sequence>MAEFPGIAQTFAEVINQTSQAQEDLEELSRSGKADGYTVACLSTETILLRRTLRKLREYCQENQRLLKGHSNTTAKDINLSLLSTSLALSEIEFKVRKITLGAISVRTPRLRLFERAKKEEDELNPLLNKLRDRCSLLWSLYLILDPFAESDEEAHQLRMYVQIMLRQNESDVNRRLNTNSFVRPDYIATLWPNWIPPRPLTKELVRHGLSEDQIHEIYDKPNLPPFLIKQILLKWRSYGTEDAFRIVLHLFVSTGHDLVLTDEVVRTWKSYGDTEGYRTDLGVVAARSRDIVSSDKEIPDFRSSLKPYGQEFYIMLLKALRTVHYNLHLTERLLQRAAVLMHNQIQLRPGDAAFDTLPAVKLSPSDLDHLSVAIGLNDHDLSKVVDQLEMLRDISWPQTGLHGLIGASNCPTGHYLDLWHSCGYDAKKASDKIWSFLMQVAREGDCYWTVPTALIVLRPFNLQEEAFFSTITEPHVAPIRSTLLALIGSNAERHSIPSIISDTITIANYMGLRWRAAGLHKLAVSYHFNLKAMCSIHSELLHSFPPSITENLLCWDWLAFNDFDLELTKEDALEIPGDILSLRPEMRRHRIRMMHVKRGHWRVVQPAWARGLGLFSRDNENHHA</sequence>
<comment type="caution">
    <text evidence="1">The sequence shown here is derived from an EMBL/GenBank/DDBJ whole genome shotgun (WGS) entry which is preliminary data.</text>
</comment>